<accession>A0A512BPC1</accession>
<organism evidence="1 2">
    <name type="scientific">Microvirga aerophila</name>
    <dbReference type="NCBI Taxonomy" id="670291"/>
    <lineage>
        <taxon>Bacteria</taxon>
        <taxon>Pseudomonadati</taxon>
        <taxon>Pseudomonadota</taxon>
        <taxon>Alphaproteobacteria</taxon>
        <taxon>Hyphomicrobiales</taxon>
        <taxon>Methylobacteriaceae</taxon>
        <taxon>Microvirga</taxon>
    </lineage>
</organism>
<dbReference type="Proteomes" id="UP000321085">
    <property type="component" value="Unassembled WGS sequence"/>
</dbReference>
<gene>
    <name evidence="1" type="ORF">MAE02_14970</name>
</gene>
<proteinExistence type="predicted"/>
<dbReference type="EMBL" id="BJYU01000016">
    <property type="protein sequence ID" value="GEO13801.1"/>
    <property type="molecule type" value="Genomic_DNA"/>
</dbReference>
<protein>
    <submittedName>
        <fullName evidence="1">Uncharacterized protein</fullName>
    </submittedName>
</protein>
<evidence type="ECO:0000313" key="2">
    <source>
        <dbReference type="Proteomes" id="UP000321085"/>
    </source>
</evidence>
<comment type="caution">
    <text evidence="1">The sequence shown here is derived from an EMBL/GenBank/DDBJ whole genome shotgun (WGS) entry which is preliminary data.</text>
</comment>
<evidence type="ECO:0000313" key="1">
    <source>
        <dbReference type="EMBL" id="GEO13801.1"/>
    </source>
</evidence>
<sequence>MGAGQFIGAISLNFLEPRRLSFIDLQGLEMARGGSSLNVSDAAITGRSGSFVQPRSETSQALGELKLLEKESYDRNAEYAGKIFSLDPRLFTPRAVSIPQANVD</sequence>
<dbReference type="AlphaFoldDB" id="A0A512BPC1"/>
<keyword evidence="2" id="KW-1185">Reference proteome</keyword>
<name>A0A512BPC1_9HYPH</name>
<reference evidence="1 2" key="1">
    <citation type="submission" date="2019-07" db="EMBL/GenBank/DDBJ databases">
        <title>Whole genome shotgun sequence of Microvirga aerophila NBRC 106136.</title>
        <authorList>
            <person name="Hosoyama A."/>
            <person name="Uohara A."/>
            <person name="Ohji S."/>
            <person name="Ichikawa N."/>
        </authorList>
    </citation>
    <scope>NUCLEOTIDE SEQUENCE [LARGE SCALE GENOMIC DNA]</scope>
    <source>
        <strain evidence="1 2">NBRC 106136</strain>
    </source>
</reference>